<feature type="transmembrane region" description="Helical" evidence="1">
    <location>
        <begin position="41"/>
        <end position="59"/>
    </location>
</feature>
<feature type="transmembrane region" description="Helical" evidence="1">
    <location>
        <begin position="7"/>
        <end position="29"/>
    </location>
</feature>
<evidence type="ECO:0000313" key="3">
    <source>
        <dbReference type="Proteomes" id="UP000482800"/>
    </source>
</evidence>
<protein>
    <submittedName>
        <fullName evidence="2">Uncharacterized protein</fullName>
    </submittedName>
</protein>
<keyword evidence="1" id="KW-0812">Transmembrane</keyword>
<evidence type="ECO:0000313" key="2">
    <source>
        <dbReference type="EMBL" id="GFJ83927.1"/>
    </source>
</evidence>
<keyword evidence="1" id="KW-1133">Transmembrane helix</keyword>
<dbReference type="Pfam" id="PF19382">
    <property type="entry name" value="DUF5957"/>
    <property type="match status" value="1"/>
</dbReference>
<dbReference type="RefSeq" id="WP_173066979.1">
    <property type="nucleotide sequence ID" value="NZ_BAABGO010000030.1"/>
</dbReference>
<dbReference type="EMBL" id="BLPF01000003">
    <property type="protein sequence ID" value="GFJ83927.1"/>
    <property type="molecule type" value="Genomic_DNA"/>
</dbReference>
<sequence>MRTAAAAGVGGVAGFVAGLMLDVVIGVGGVATGGEPGGIKFLPLATAVLGALVAVAVSLRMRRKIR</sequence>
<dbReference type="AlphaFoldDB" id="A0A6V8KQ99"/>
<proteinExistence type="predicted"/>
<comment type="caution">
    <text evidence="2">The sequence shown here is derived from an EMBL/GenBank/DDBJ whole genome shotgun (WGS) entry which is preliminary data.</text>
</comment>
<organism evidence="2 3">
    <name type="scientific">Phytohabitans houttuyneae</name>
    <dbReference type="NCBI Taxonomy" id="1076126"/>
    <lineage>
        <taxon>Bacteria</taxon>
        <taxon>Bacillati</taxon>
        <taxon>Actinomycetota</taxon>
        <taxon>Actinomycetes</taxon>
        <taxon>Micromonosporales</taxon>
        <taxon>Micromonosporaceae</taxon>
    </lineage>
</organism>
<accession>A0A6V8KQ99</accession>
<dbReference type="InterPro" id="IPR046001">
    <property type="entry name" value="DUF5957"/>
</dbReference>
<name>A0A6V8KQ99_9ACTN</name>
<gene>
    <name evidence="2" type="ORF">Phou_081070</name>
</gene>
<dbReference type="Proteomes" id="UP000482800">
    <property type="component" value="Unassembled WGS sequence"/>
</dbReference>
<evidence type="ECO:0000256" key="1">
    <source>
        <dbReference type="SAM" id="Phobius"/>
    </source>
</evidence>
<reference evidence="2 3" key="1">
    <citation type="submission" date="2020-03" db="EMBL/GenBank/DDBJ databases">
        <title>Whole genome shotgun sequence of Phytohabitans houttuyneae NBRC 108639.</title>
        <authorList>
            <person name="Komaki H."/>
            <person name="Tamura T."/>
        </authorList>
    </citation>
    <scope>NUCLEOTIDE SEQUENCE [LARGE SCALE GENOMIC DNA]</scope>
    <source>
        <strain evidence="2 3">NBRC 108639</strain>
    </source>
</reference>
<reference evidence="2 3" key="2">
    <citation type="submission" date="2020-03" db="EMBL/GenBank/DDBJ databases">
        <authorList>
            <person name="Ichikawa N."/>
            <person name="Kimura A."/>
            <person name="Kitahashi Y."/>
            <person name="Uohara A."/>
        </authorList>
    </citation>
    <scope>NUCLEOTIDE SEQUENCE [LARGE SCALE GENOMIC DNA]</scope>
    <source>
        <strain evidence="2 3">NBRC 108639</strain>
    </source>
</reference>
<keyword evidence="1" id="KW-0472">Membrane</keyword>
<keyword evidence="3" id="KW-1185">Reference proteome</keyword>